<dbReference type="Proteomes" id="UP001527882">
    <property type="component" value="Unassembled WGS sequence"/>
</dbReference>
<keyword evidence="3" id="KW-0472">Membrane</keyword>
<evidence type="ECO:0000256" key="1">
    <source>
        <dbReference type="ARBA" id="ARBA00022801"/>
    </source>
</evidence>
<evidence type="ECO:0000259" key="4">
    <source>
        <dbReference type="SMART" id="SM00646"/>
    </source>
</evidence>
<protein>
    <submittedName>
        <fullName evidence="5">N-acetylmuramoyl-L-alanine amidase</fullName>
    </submittedName>
</protein>
<keyword evidence="1" id="KW-0378">Hydrolase</keyword>
<accession>A0ABT4Q9I4</accession>
<dbReference type="CDD" id="cd02696">
    <property type="entry name" value="MurNAc-LAA"/>
    <property type="match status" value="1"/>
</dbReference>
<evidence type="ECO:0000256" key="2">
    <source>
        <dbReference type="SAM" id="MobiDB-lite"/>
    </source>
</evidence>
<dbReference type="RefSeq" id="WP_269882057.1">
    <property type="nucleotide sequence ID" value="NZ_JAQAGZ010000008.1"/>
</dbReference>
<dbReference type="EMBL" id="JAQAGZ010000008">
    <property type="protein sequence ID" value="MCZ8513537.1"/>
    <property type="molecule type" value="Genomic_DNA"/>
</dbReference>
<keyword evidence="3" id="KW-0812">Transmembrane</keyword>
<reference evidence="5 6" key="1">
    <citation type="submission" date="2022-12" db="EMBL/GenBank/DDBJ databases">
        <title>Draft genome sequence of Paenibacillus sp. dW9.</title>
        <authorList>
            <person name="Choi E.-W."/>
            <person name="Kim D.-U."/>
        </authorList>
    </citation>
    <scope>NUCLEOTIDE SEQUENCE [LARGE SCALE GENOMIC DNA]</scope>
    <source>
        <strain evidence="6">dW9</strain>
    </source>
</reference>
<dbReference type="Pfam" id="PF01520">
    <property type="entry name" value="Amidase_3"/>
    <property type="match status" value="1"/>
</dbReference>
<dbReference type="InterPro" id="IPR050695">
    <property type="entry name" value="N-acetylmuramoyl_amidase_3"/>
</dbReference>
<sequence>MCHKRQSSLLSNKRSDRLKVMEADGKGRIRIIYWTGAVMLLLLLIMLCWSLFSSRSWPQEQAFYSSSGLPALQLPEQRTDLPDEAQLHPGMSEQEERQAAPSGNGAENDTDTDAPSNKPVQLPPVFPGQTDMKRDGEGGIEVPLVMIDPGHQRKGNNEPEPVGPDTNETKPKVSSGTMGVRTKKPEYVLNLEVSERLKDELTARGIRVAMTRETHEVNLSNKQRAELGNDARASLVVRIHADGDASPKTRGLSVLYPSRAVPATKAVAEKSFQAAAFVLEQLQLATGSSNRGLAARTDLSGFNWSKVPVILVELGFMTNPEEDVQLSEPDYQLKLAKGIAEGIDRFLKTGGE</sequence>
<evidence type="ECO:0000256" key="3">
    <source>
        <dbReference type="SAM" id="Phobius"/>
    </source>
</evidence>
<proteinExistence type="predicted"/>
<gene>
    <name evidence="5" type="ORF">O9H85_14055</name>
</gene>
<organism evidence="5 6">
    <name type="scientific">Paenibacillus gyeongsangnamensis</name>
    <dbReference type="NCBI Taxonomy" id="3388067"/>
    <lineage>
        <taxon>Bacteria</taxon>
        <taxon>Bacillati</taxon>
        <taxon>Bacillota</taxon>
        <taxon>Bacilli</taxon>
        <taxon>Bacillales</taxon>
        <taxon>Paenibacillaceae</taxon>
        <taxon>Paenibacillus</taxon>
    </lineage>
</organism>
<dbReference type="SUPFAM" id="SSF53187">
    <property type="entry name" value="Zn-dependent exopeptidases"/>
    <property type="match status" value="1"/>
</dbReference>
<dbReference type="PANTHER" id="PTHR30404">
    <property type="entry name" value="N-ACETYLMURAMOYL-L-ALANINE AMIDASE"/>
    <property type="match status" value="1"/>
</dbReference>
<dbReference type="InterPro" id="IPR002508">
    <property type="entry name" value="MurNAc-LAA_cat"/>
</dbReference>
<evidence type="ECO:0000313" key="5">
    <source>
        <dbReference type="EMBL" id="MCZ8513537.1"/>
    </source>
</evidence>
<keyword evidence="6" id="KW-1185">Reference proteome</keyword>
<dbReference type="PANTHER" id="PTHR30404:SF0">
    <property type="entry name" value="N-ACETYLMURAMOYL-L-ALANINE AMIDASE AMIC"/>
    <property type="match status" value="1"/>
</dbReference>
<comment type="caution">
    <text evidence="5">The sequence shown here is derived from an EMBL/GenBank/DDBJ whole genome shotgun (WGS) entry which is preliminary data.</text>
</comment>
<keyword evidence="3" id="KW-1133">Transmembrane helix</keyword>
<evidence type="ECO:0000313" key="6">
    <source>
        <dbReference type="Proteomes" id="UP001527882"/>
    </source>
</evidence>
<feature type="domain" description="MurNAc-LAA" evidence="4">
    <location>
        <begin position="225"/>
        <end position="344"/>
    </location>
</feature>
<dbReference type="SMART" id="SM00646">
    <property type="entry name" value="Ami_3"/>
    <property type="match status" value="1"/>
</dbReference>
<feature type="transmembrane region" description="Helical" evidence="3">
    <location>
        <begin position="31"/>
        <end position="52"/>
    </location>
</feature>
<dbReference type="Gene3D" id="3.40.630.40">
    <property type="entry name" value="Zn-dependent exopeptidases"/>
    <property type="match status" value="1"/>
</dbReference>
<feature type="region of interest" description="Disordered" evidence="2">
    <location>
        <begin position="91"/>
        <end position="178"/>
    </location>
</feature>
<name>A0ABT4Q9I4_9BACL</name>